<accession>A0A5L4MZD1</accession>
<name>A0A5L4MZD1_CAMFE</name>
<dbReference type="InterPro" id="IPR012823">
    <property type="entry name" value="Flagell_FliJ"/>
</dbReference>
<protein>
    <submittedName>
        <fullName evidence="3">Uncharacterized protein</fullName>
    </submittedName>
</protein>
<organism evidence="3">
    <name type="scientific">Campylobacter fetus</name>
    <dbReference type="NCBI Taxonomy" id="196"/>
    <lineage>
        <taxon>Bacteria</taxon>
        <taxon>Pseudomonadati</taxon>
        <taxon>Campylobacterota</taxon>
        <taxon>Epsilonproteobacteria</taxon>
        <taxon>Campylobacterales</taxon>
        <taxon>Campylobacteraceae</taxon>
        <taxon>Campylobacter</taxon>
    </lineage>
</organism>
<evidence type="ECO:0000313" key="4">
    <source>
        <dbReference type="EMBL" id="EAK0468524.1"/>
    </source>
</evidence>
<dbReference type="EMBL" id="AABTCC010000002">
    <property type="protein sequence ID" value="EAI8858418.1"/>
    <property type="molecule type" value="Genomic_DNA"/>
</dbReference>
<dbReference type="Proteomes" id="UP000535509">
    <property type="component" value="Unassembled WGS sequence"/>
</dbReference>
<evidence type="ECO:0000313" key="5">
    <source>
        <dbReference type="Proteomes" id="UP000535509"/>
    </source>
</evidence>
<dbReference type="RefSeq" id="WP_002848538.1">
    <property type="nucleotide sequence ID" value="NZ_AABUZP020000024.1"/>
</dbReference>
<reference evidence="3 6" key="1">
    <citation type="submission" date="2018-05" db="EMBL/GenBank/DDBJ databases">
        <authorList>
            <consortium name="PulseNet: The National Subtyping Network for Foodborne Disease Surveillance"/>
            <person name="Tarr C.L."/>
            <person name="Trees E."/>
            <person name="Katz L.S."/>
            <person name="Carleton-Romer H.A."/>
            <person name="Stroika S."/>
            <person name="Kucerova Z."/>
            <person name="Roache K.F."/>
            <person name="Sabol A.L."/>
            <person name="Besser J."/>
            <person name="Gerner-Smidt P."/>
        </authorList>
    </citation>
    <scope>NUCLEOTIDE SEQUENCE</scope>
    <source>
        <strain evidence="3">2014D-0197</strain>
        <strain evidence="1 6">2016D-0221</strain>
        <strain evidence="4">D4313</strain>
        <strain evidence="2 5">PNUSAC001503</strain>
    </source>
</reference>
<keyword evidence="5" id="KW-1185">Reference proteome</keyword>
<comment type="caution">
    <text evidence="3">The sequence shown here is derived from an EMBL/GenBank/DDBJ whole genome shotgun (WGS) entry which is preliminary data.</text>
</comment>
<sequence>MNNKFTQVVKVKEENVNKIELSLAKCRALDKELKKSMGAIIDELNLHRFPRGGSSADIKINLEEQKLLREQKERIKEKIILNQKEIVHYEFQHKKAYIELEKMKYLEKEETAKEIAKIKKQEAKDLDEIAVQRYSFMKDAK</sequence>
<dbReference type="Pfam" id="PF02050">
    <property type="entry name" value="FliJ"/>
    <property type="match status" value="1"/>
</dbReference>
<evidence type="ECO:0000313" key="2">
    <source>
        <dbReference type="EMBL" id="EAI8858418.1"/>
    </source>
</evidence>
<gene>
    <name evidence="3" type="ORF">AAH17_05135</name>
    <name evidence="4" type="ORF">AAH24_03950</name>
    <name evidence="1" type="ORF">BVH53_02145</name>
    <name evidence="2" type="ORF">CX802_00960</name>
</gene>
<evidence type="ECO:0000313" key="3">
    <source>
        <dbReference type="EMBL" id="EAK0453038.1"/>
    </source>
</evidence>
<dbReference type="Proteomes" id="UP000557842">
    <property type="component" value="Unassembled WGS sequence"/>
</dbReference>
<evidence type="ECO:0000313" key="1">
    <source>
        <dbReference type="EMBL" id="EAI5407511.1"/>
    </source>
</evidence>
<dbReference type="GO" id="GO:0009288">
    <property type="term" value="C:bacterial-type flagellum"/>
    <property type="evidence" value="ECO:0007669"/>
    <property type="project" value="InterPro"/>
</dbReference>
<dbReference type="GeneID" id="61064215"/>
<dbReference type="GO" id="GO:0071973">
    <property type="term" value="P:bacterial-type flagellum-dependent cell motility"/>
    <property type="evidence" value="ECO:0007669"/>
    <property type="project" value="InterPro"/>
</dbReference>
<dbReference type="EMBL" id="AABQDW010000002">
    <property type="protein sequence ID" value="EAI5407511.1"/>
    <property type="molecule type" value="Genomic_DNA"/>
</dbReference>
<proteinExistence type="predicted"/>
<dbReference type="AlphaFoldDB" id="A0A5L4MZD1"/>
<dbReference type="EMBL" id="AACCXK010000007">
    <property type="protein sequence ID" value="EAK0453038.1"/>
    <property type="molecule type" value="Genomic_DNA"/>
</dbReference>
<dbReference type="EMBL" id="AACCXM010000002">
    <property type="protein sequence ID" value="EAK0468524.1"/>
    <property type="molecule type" value="Genomic_DNA"/>
</dbReference>
<evidence type="ECO:0000313" key="6">
    <source>
        <dbReference type="Proteomes" id="UP000557842"/>
    </source>
</evidence>